<evidence type="ECO:0000313" key="3">
    <source>
        <dbReference type="Proteomes" id="UP000799302"/>
    </source>
</evidence>
<feature type="region of interest" description="Disordered" evidence="1">
    <location>
        <begin position="1"/>
        <end position="20"/>
    </location>
</feature>
<sequence>MSRHNRRRRRSHRTNHRNQPPCWNEYISGDSISSIASTSSIATRATDYPLFYCPNGGNNPWVNHLPNDTGIEYLWRRGIPLPPGLPKQRSISHFAMQSATPAIFHSSSTWTPAVPVYQSSASWRGHVDNSEHFEEVPSETNVDDDMSETMFRVVNFLFRDDDEDMANINPTVSNRWAYGAAMS</sequence>
<dbReference type="EMBL" id="MU004231">
    <property type="protein sequence ID" value="KAF2673567.1"/>
    <property type="molecule type" value="Genomic_DNA"/>
</dbReference>
<gene>
    <name evidence="2" type="ORF">BT63DRAFT_160344</name>
</gene>
<reference evidence="2" key="1">
    <citation type="journal article" date="2020" name="Stud. Mycol.">
        <title>101 Dothideomycetes genomes: a test case for predicting lifestyles and emergence of pathogens.</title>
        <authorList>
            <person name="Haridas S."/>
            <person name="Albert R."/>
            <person name="Binder M."/>
            <person name="Bloem J."/>
            <person name="Labutti K."/>
            <person name="Salamov A."/>
            <person name="Andreopoulos B."/>
            <person name="Baker S."/>
            <person name="Barry K."/>
            <person name="Bills G."/>
            <person name="Bluhm B."/>
            <person name="Cannon C."/>
            <person name="Castanera R."/>
            <person name="Culley D."/>
            <person name="Daum C."/>
            <person name="Ezra D."/>
            <person name="Gonzalez J."/>
            <person name="Henrissat B."/>
            <person name="Kuo A."/>
            <person name="Liang C."/>
            <person name="Lipzen A."/>
            <person name="Lutzoni F."/>
            <person name="Magnuson J."/>
            <person name="Mondo S."/>
            <person name="Nolan M."/>
            <person name="Ohm R."/>
            <person name="Pangilinan J."/>
            <person name="Park H.-J."/>
            <person name="Ramirez L."/>
            <person name="Alfaro M."/>
            <person name="Sun H."/>
            <person name="Tritt A."/>
            <person name="Yoshinaga Y."/>
            <person name="Zwiers L.-H."/>
            <person name="Turgeon B."/>
            <person name="Goodwin S."/>
            <person name="Spatafora J."/>
            <person name="Crous P."/>
            <person name="Grigoriev I."/>
        </authorList>
    </citation>
    <scope>NUCLEOTIDE SEQUENCE</scope>
    <source>
        <strain evidence="2">CBS 115976</strain>
    </source>
</reference>
<accession>A0A6A6UQA5</accession>
<evidence type="ECO:0000313" key="2">
    <source>
        <dbReference type="EMBL" id="KAF2673567.1"/>
    </source>
</evidence>
<keyword evidence="3" id="KW-1185">Reference proteome</keyword>
<protein>
    <submittedName>
        <fullName evidence="2">Uncharacterized protein</fullName>
    </submittedName>
</protein>
<organism evidence="2 3">
    <name type="scientific">Microthyrium microscopicum</name>
    <dbReference type="NCBI Taxonomy" id="703497"/>
    <lineage>
        <taxon>Eukaryota</taxon>
        <taxon>Fungi</taxon>
        <taxon>Dikarya</taxon>
        <taxon>Ascomycota</taxon>
        <taxon>Pezizomycotina</taxon>
        <taxon>Dothideomycetes</taxon>
        <taxon>Dothideomycetes incertae sedis</taxon>
        <taxon>Microthyriales</taxon>
        <taxon>Microthyriaceae</taxon>
        <taxon>Microthyrium</taxon>
    </lineage>
</organism>
<proteinExistence type="predicted"/>
<name>A0A6A6UQA5_9PEZI</name>
<feature type="compositionally biased region" description="Basic residues" evidence="1">
    <location>
        <begin position="1"/>
        <end position="16"/>
    </location>
</feature>
<dbReference type="AlphaFoldDB" id="A0A6A6UQA5"/>
<evidence type="ECO:0000256" key="1">
    <source>
        <dbReference type="SAM" id="MobiDB-lite"/>
    </source>
</evidence>
<dbReference type="Proteomes" id="UP000799302">
    <property type="component" value="Unassembled WGS sequence"/>
</dbReference>